<gene>
    <name evidence="2" type="ORF">H9623_00415</name>
</gene>
<dbReference type="Proteomes" id="UP000822993">
    <property type="component" value="Unassembled WGS sequence"/>
</dbReference>
<keyword evidence="3" id="KW-1185">Reference proteome</keyword>
<dbReference type="PANTHER" id="PTHR13136">
    <property type="entry name" value="TESTIS DEVELOPMENT PROTEIN PRTD"/>
    <property type="match status" value="1"/>
</dbReference>
<dbReference type="RefSeq" id="WP_193718119.1">
    <property type="nucleotide sequence ID" value="NZ_JACSPN010000001.1"/>
</dbReference>
<proteinExistence type="predicted"/>
<dbReference type="InterPro" id="IPR046879">
    <property type="entry name" value="KANL3/Tex30_Abhydrolase"/>
</dbReference>
<dbReference type="InterPro" id="IPR026555">
    <property type="entry name" value="NSL3/Tex30"/>
</dbReference>
<sequence length="191" mass="19903">MTGSPAPAVGGLLLTPGAGAGRDHPTLVAVADAVAPLPVRRVDFPYRIAGRRMPDRAPVAVAHLVEEAGRFATEAGFAPDRLVLGGRSYGGRMCSIAVAEGLPAAGLVLLSYPLHPPGKPEKLRVDHFPRLGVPVLFVSGTTDPFGAPEEFDEHVAAIPGPVTQVRLPGAHDVRNDHAAVSDAVVRWLATL</sequence>
<dbReference type="GO" id="GO:0016787">
    <property type="term" value="F:hydrolase activity"/>
    <property type="evidence" value="ECO:0007669"/>
    <property type="project" value="UniProtKB-KW"/>
</dbReference>
<evidence type="ECO:0000259" key="1">
    <source>
        <dbReference type="Pfam" id="PF20408"/>
    </source>
</evidence>
<accession>A0A9D5YWR2</accession>
<dbReference type="InterPro" id="IPR029058">
    <property type="entry name" value="AB_hydrolase_fold"/>
</dbReference>
<dbReference type="EMBL" id="JACSPN010000001">
    <property type="protein sequence ID" value="MBE7698768.1"/>
    <property type="molecule type" value="Genomic_DNA"/>
</dbReference>
<dbReference type="SUPFAM" id="SSF53474">
    <property type="entry name" value="alpha/beta-Hydrolases"/>
    <property type="match status" value="1"/>
</dbReference>
<dbReference type="Gene3D" id="3.40.50.1820">
    <property type="entry name" value="alpha/beta hydrolase"/>
    <property type="match status" value="1"/>
</dbReference>
<evidence type="ECO:0000313" key="2">
    <source>
        <dbReference type="EMBL" id="MBE7698768.1"/>
    </source>
</evidence>
<protein>
    <submittedName>
        <fullName evidence="2">Dienelactone hydrolase</fullName>
    </submittedName>
</protein>
<reference evidence="2 3" key="1">
    <citation type="submission" date="2020-08" db="EMBL/GenBank/DDBJ databases">
        <title>A Genomic Blueprint of the Chicken Gut Microbiome.</title>
        <authorList>
            <person name="Gilroy R."/>
            <person name="Ravi A."/>
            <person name="Getino M."/>
            <person name="Pursley I."/>
            <person name="Horton D.L."/>
            <person name="Alikhan N.-F."/>
            <person name="Baker D."/>
            <person name="Gharbi K."/>
            <person name="Hall N."/>
            <person name="Watson M."/>
            <person name="Adriaenssens E.M."/>
            <person name="Foster-Nyarko E."/>
            <person name="Jarju S."/>
            <person name="Secka A."/>
            <person name="Antonio M."/>
            <person name="Oren A."/>
            <person name="Chaudhuri R."/>
            <person name="La Ragione R.M."/>
            <person name="Hildebrand F."/>
            <person name="Pallen M.J."/>
        </authorList>
    </citation>
    <scope>NUCLEOTIDE SEQUENCE [LARGE SCALE GENOMIC DNA]</scope>
    <source>
        <strain evidence="2 3">Sa1BUA8</strain>
    </source>
</reference>
<keyword evidence="2" id="KW-0378">Hydrolase</keyword>
<organism evidence="2 3">
    <name type="scientific">Oerskovia douganii</name>
    <dbReference type="NCBI Taxonomy" id="2762210"/>
    <lineage>
        <taxon>Bacteria</taxon>
        <taxon>Bacillati</taxon>
        <taxon>Actinomycetota</taxon>
        <taxon>Actinomycetes</taxon>
        <taxon>Micrococcales</taxon>
        <taxon>Cellulomonadaceae</taxon>
        <taxon>Oerskovia</taxon>
    </lineage>
</organism>
<evidence type="ECO:0000313" key="3">
    <source>
        <dbReference type="Proteomes" id="UP000822993"/>
    </source>
</evidence>
<dbReference type="AlphaFoldDB" id="A0A9D5YWR2"/>
<feature type="domain" description="KANL3/Tex30 alpha/beta hydrolase-like" evidence="1">
    <location>
        <begin position="12"/>
        <end position="164"/>
    </location>
</feature>
<name>A0A9D5YWR2_9CELL</name>
<dbReference type="PANTHER" id="PTHR13136:SF11">
    <property type="entry name" value="TESTIS-EXPRESSED PROTEIN 30"/>
    <property type="match status" value="1"/>
</dbReference>
<dbReference type="Pfam" id="PF20408">
    <property type="entry name" value="Abhydrolase_11"/>
    <property type="match status" value="1"/>
</dbReference>
<comment type="caution">
    <text evidence="2">The sequence shown here is derived from an EMBL/GenBank/DDBJ whole genome shotgun (WGS) entry which is preliminary data.</text>
</comment>